<organism evidence="1 2">
    <name type="scientific">Cercopithifilaria johnstoni</name>
    <dbReference type="NCBI Taxonomy" id="2874296"/>
    <lineage>
        <taxon>Eukaryota</taxon>
        <taxon>Metazoa</taxon>
        <taxon>Ecdysozoa</taxon>
        <taxon>Nematoda</taxon>
        <taxon>Chromadorea</taxon>
        <taxon>Rhabditida</taxon>
        <taxon>Spirurina</taxon>
        <taxon>Spiruromorpha</taxon>
        <taxon>Filarioidea</taxon>
        <taxon>Onchocercidae</taxon>
        <taxon>Cercopithifilaria</taxon>
    </lineage>
</organism>
<keyword evidence="2" id="KW-1185">Reference proteome</keyword>
<dbReference type="EMBL" id="CAKAEH010001955">
    <property type="protein sequence ID" value="CAG9540424.1"/>
    <property type="molecule type" value="Genomic_DNA"/>
</dbReference>
<dbReference type="AlphaFoldDB" id="A0A8J2MEH6"/>
<accession>A0A8J2MEH6</accession>
<dbReference type="Proteomes" id="UP000746747">
    <property type="component" value="Unassembled WGS sequence"/>
</dbReference>
<evidence type="ECO:0000313" key="2">
    <source>
        <dbReference type="Proteomes" id="UP000746747"/>
    </source>
</evidence>
<protein>
    <submittedName>
        <fullName evidence="1">Uncharacterized protein</fullName>
    </submittedName>
</protein>
<sequence length="157" mass="18499">MLKVKKKLLAELWHSWTKSMNDKTNPVVRLFKRRMVCLQHYATGKVRLAQKKNRPHYSGKQGSDCRKRGGTRIVSFKRRMERDSLAKCFTKLERKHSVIQCCGANRELFPSAKKSDLNRKRWKGVKEMNNVVSLYRLMKPVLKAHFPNETTRCHVRS</sequence>
<name>A0A8J2MEH6_9BILA</name>
<proteinExistence type="predicted"/>
<evidence type="ECO:0000313" key="1">
    <source>
        <dbReference type="EMBL" id="CAG9540424.1"/>
    </source>
</evidence>
<comment type="caution">
    <text evidence="1">The sequence shown here is derived from an EMBL/GenBank/DDBJ whole genome shotgun (WGS) entry which is preliminary data.</text>
</comment>
<reference evidence="1" key="1">
    <citation type="submission" date="2021-09" db="EMBL/GenBank/DDBJ databases">
        <authorList>
            <consortium name="Pathogen Informatics"/>
        </authorList>
    </citation>
    <scope>NUCLEOTIDE SEQUENCE</scope>
</reference>
<gene>
    <name evidence="1" type="ORF">CJOHNSTONI_LOCUS9938</name>
</gene>